<dbReference type="OrthoDB" id="5186at2759"/>
<dbReference type="Pfam" id="PF17867">
    <property type="entry name" value="AAA_lid_7"/>
    <property type="match status" value="1"/>
</dbReference>
<dbReference type="GO" id="GO:0030687">
    <property type="term" value="C:preribosome, large subunit precursor"/>
    <property type="evidence" value="ECO:0007669"/>
    <property type="project" value="TreeGrafter"/>
</dbReference>
<name>A0A2J7ZG77_9CHLO</name>
<dbReference type="PRINTS" id="PR00830">
    <property type="entry name" value="ENDOLAPTASE"/>
</dbReference>
<dbReference type="InterPro" id="IPR003593">
    <property type="entry name" value="AAA+_ATPase"/>
</dbReference>
<keyword evidence="1" id="KW-0547">Nucleotide-binding</keyword>
<evidence type="ECO:0000313" key="5">
    <source>
        <dbReference type="Proteomes" id="UP000236333"/>
    </source>
</evidence>
<comment type="caution">
    <text evidence="4">The sequence shown here is derived from an EMBL/GenBank/DDBJ whole genome shotgun (WGS) entry which is preliminary data.</text>
</comment>
<keyword evidence="5" id="KW-1185">Reference proteome</keyword>
<protein>
    <submittedName>
        <fullName evidence="4">Midasin</fullName>
    </submittedName>
</protein>
<evidence type="ECO:0000256" key="2">
    <source>
        <dbReference type="ARBA" id="ARBA00022840"/>
    </source>
</evidence>
<dbReference type="GO" id="GO:0016887">
    <property type="term" value="F:ATP hydrolysis activity"/>
    <property type="evidence" value="ECO:0007669"/>
    <property type="project" value="InterPro"/>
</dbReference>
<dbReference type="InterPro" id="IPR027417">
    <property type="entry name" value="P-loop_NTPase"/>
</dbReference>
<dbReference type="GO" id="GO:0005524">
    <property type="term" value="F:ATP binding"/>
    <property type="evidence" value="ECO:0007669"/>
    <property type="project" value="UniProtKB-KW"/>
</dbReference>
<feature type="non-terminal residue" evidence="4">
    <location>
        <position position="1"/>
    </location>
</feature>
<dbReference type="InterPro" id="IPR040848">
    <property type="entry name" value="AAA_lid_7"/>
</dbReference>
<dbReference type="AlphaFoldDB" id="A0A2J7ZG77"/>
<dbReference type="EMBL" id="PGGS01003435">
    <property type="protein sequence ID" value="PNG99282.1"/>
    <property type="molecule type" value="Genomic_DNA"/>
</dbReference>
<dbReference type="PANTHER" id="PTHR48103">
    <property type="entry name" value="MIDASIN-RELATED"/>
    <property type="match status" value="1"/>
</dbReference>
<dbReference type="SUPFAM" id="SSF52540">
    <property type="entry name" value="P-loop containing nucleoside triphosphate hydrolases"/>
    <property type="match status" value="2"/>
</dbReference>
<accession>A0A2J7ZG77</accession>
<organism evidence="4 5">
    <name type="scientific">Tetrabaena socialis</name>
    <dbReference type="NCBI Taxonomy" id="47790"/>
    <lineage>
        <taxon>Eukaryota</taxon>
        <taxon>Viridiplantae</taxon>
        <taxon>Chlorophyta</taxon>
        <taxon>core chlorophytes</taxon>
        <taxon>Chlorophyceae</taxon>
        <taxon>CS clade</taxon>
        <taxon>Chlamydomonadales</taxon>
        <taxon>Tetrabaenaceae</taxon>
        <taxon>Tetrabaena</taxon>
    </lineage>
</organism>
<reference evidence="4 5" key="1">
    <citation type="journal article" date="2017" name="Mol. Biol. Evol.">
        <title>The 4-celled Tetrabaena socialis nuclear genome reveals the essential components for genetic control of cell number at the origin of multicellularity in the volvocine lineage.</title>
        <authorList>
            <person name="Featherston J."/>
            <person name="Arakaki Y."/>
            <person name="Hanschen E.R."/>
            <person name="Ferris P.J."/>
            <person name="Michod R.E."/>
            <person name="Olson B.J.S.C."/>
            <person name="Nozaki H."/>
            <person name="Durand P.M."/>
        </authorList>
    </citation>
    <scope>NUCLEOTIDE SEQUENCE [LARGE SCALE GENOMIC DNA]</scope>
    <source>
        <strain evidence="4 5">NIES-571</strain>
    </source>
</reference>
<dbReference type="GO" id="GO:0005634">
    <property type="term" value="C:nucleus"/>
    <property type="evidence" value="ECO:0007669"/>
    <property type="project" value="TreeGrafter"/>
</dbReference>
<keyword evidence="2" id="KW-0067">ATP-binding</keyword>
<dbReference type="GO" id="GO:0000055">
    <property type="term" value="P:ribosomal large subunit export from nucleus"/>
    <property type="evidence" value="ECO:0007669"/>
    <property type="project" value="TreeGrafter"/>
</dbReference>
<evidence type="ECO:0000256" key="1">
    <source>
        <dbReference type="ARBA" id="ARBA00022741"/>
    </source>
</evidence>
<dbReference type="InterPro" id="IPR011704">
    <property type="entry name" value="ATPase_dyneun-rel_AAA"/>
</dbReference>
<gene>
    <name evidence="4" type="ORF">TSOC_014944</name>
</gene>
<dbReference type="GO" id="GO:0000027">
    <property type="term" value="P:ribosomal large subunit assembly"/>
    <property type="evidence" value="ECO:0007669"/>
    <property type="project" value="TreeGrafter"/>
</dbReference>
<dbReference type="Proteomes" id="UP000236333">
    <property type="component" value="Unassembled WGS sequence"/>
</dbReference>
<evidence type="ECO:0000313" key="4">
    <source>
        <dbReference type="EMBL" id="PNG99282.1"/>
    </source>
</evidence>
<dbReference type="Gene3D" id="3.40.50.300">
    <property type="entry name" value="P-loop containing nucleotide triphosphate hydrolases"/>
    <property type="match status" value="2"/>
</dbReference>
<evidence type="ECO:0000259" key="3">
    <source>
        <dbReference type="SMART" id="SM00382"/>
    </source>
</evidence>
<dbReference type="Pfam" id="PF07728">
    <property type="entry name" value="AAA_5"/>
    <property type="match status" value="1"/>
</dbReference>
<dbReference type="FunFam" id="3.40.50.300:FF:001384">
    <property type="entry name" value="Midasin"/>
    <property type="match status" value="1"/>
</dbReference>
<dbReference type="PANTHER" id="PTHR48103:SF2">
    <property type="entry name" value="MIDASIN"/>
    <property type="match status" value="1"/>
</dbReference>
<sequence length="482" mass="49051">LRKAVLLEGSPGVGKTSLVAALARAARQPLVRINLSEQTDMMDLLGADLPAPGGAPGQFAWCDGPLLGALRAGHWVLLDELNLAGQSVLEGLNALLDHRSEVFIPELGATFRCHPRFRLFAAQNPVGEGGGRKGLPRSFLNRFTRVAVELLRREDLLFIAGALHPRVPPPLRARMVGLLDAMAAAAAGGGGGGGGGQPAAAAAAGVRDFAAAGGPWEFNLRDLLRWCDLVEGAVPPPPPAAPAALDAVAAAMETDGGVGAGGAGDADGDGGEAGGEAAALDDAAQHFARMLFAHRLRTHEDRAKLLRLFAAVWGCSPAAAWAQQPPVLLSPRAAVVGRATLPRAADPTPSASGGAASTSAAAAELQLLPAQLPPLESLLQALSRGWMALLVGGAGAGKTALARCAAALVGERLLEISLTSGTDTSDLLGSFEQLEPESIFTMDINNSGGLAERSLAALPSSILTSIQALLGPSSSSAIMLAL</sequence>
<dbReference type="SMART" id="SM00382">
    <property type="entry name" value="AAA"/>
    <property type="match status" value="1"/>
</dbReference>
<feature type="non-terminal residue" evidence="4">
    <location>
        <position position="482"/>
    </location>
</feature>
<proteinExistence type="predicted"/>
<feature type="domain" description="AAA+ ATPase" evidence="3">
    <location>
        <begin position="1"/>
        <end position="153"/>
    </location>
</feature>